<feature type="region of interest" description="Disordered" evidence="1">
    <location>
        <begin position="30"/>
        <end position="88"/>
    </location>
</feature>
<dbReference type="EMBL" id="FNTI01000001">
    <property type="protein sequence ID" value="SEC23834.1"/>
    <property type="molecule type" value="Genomic_DNA"/>
</dbReference>
<protein>
    <submittedName>
        <fullName evidence="2">MltA-interacting protein MipA</fullName>
    </submittedName>
</protein>
<dbReference type="Pfam" id="PF06629">
    <property type="entry name" value="MipA"/>
    <property type="match status" value="1"/>
</dbReference>
<gene>
    <name evidence="2" type="ORF">SAMN05444171_0961</name>
</gene>
<reference evidence="2 3" key="1">
    <citation type="submission" date="2016-10" db="EMBL/GenBank/DDBJ databases">
        <authorList>
            <person name="de Groot N.N."/>
        </authorList>
    </citation>
    <scope>NUCLEOTIDE SEQUENCE [LARGE SCALE GENOMIC DNA]</scope>
    <source>
        <strain evidence="2 3">GAS522</strain>
    </source>
</reference>
<dbReference type="AlphaFoldDB" id="A0A1H4QWH4"/>
<evidence type="ECO:0000313" key="2">
    <source>
        <dbReference type="EMBL" id="SEC23834.1"/>
    </source>
</evidence>
<organism evidence="2 3">
    <name type="scientific">Bradyrhizobium lablabi</name>
    <dbReference type="NCBI Taxonomy" id="722472"/>
    <lineage>
        <taxon>Bacteria</taxon>
        <taxon>Pseudomonadati</taxon>
        <taxon>Pseudomonadota</taxon>
        <taxon>Alphaproteobacteria</taxon>
        <taxon>Hyphomicrobiales</taxon>
        <taxon>Nitrobacteraceae</taxon>
        <taxon>Bradyrhizobium</taxon>
    </lineage>
</organism>
<dbReference type="Proteomes" id="UP000183208">
    <property type="component" value="Unassembled WGS sequence"/>
</dbReference>
<sequence length="377" mass="39352">MWGGGSLRTAVLYSMAAVVCGTIDVEAGMARPAASTTPQAVTDVEATIDADRSDGASGARTKDGKVRKENTEGQPHAKPRPRAAVATPPDPLAATALTLTAAGDAAANAADPAAAMSTPDEPSGLKVEGHIGARLSNQSDHEGAKNRKTFAAPDFEITFNDRFFFSITDNMGLDIGADAKPQVGVYLVSTEALKVGLALTYESAFDRKVEPSIYGADGIVAPDLRVLATYTFGNSQIAARYSRVLGGSQSEKLSMGAFHVFELRPDLMLTAGGSVTWANQKAVNALFDPITTVSDGFGGSITGRASELIELGGGVAKRPSAGIKSVDAVVTLEYWIRKNLSIELLGGVVYLTDNVRGTPVAETPWVSGVSAIVKHHF</sequence>
<dbReference type="InterPro" id="IPR010583">
    <property type="entry name" value="MipA"/>
</dbReference>
<proteinExistence type="predicted"/>
<evidence type="ECO:0000313" key="3">
    <source>
        <dbReference type="Proteomes" id="UP000183208"/>
    </source>
</evidence>
<accession>A0A1H4QWH4</accession>
<feature type="compositionally biased region" description="Basic and acidic residues" evidence="1">
    <location>
        <begin position="49"/>
        <end position="71"/>
    </location>
</feature>
<evidence type="ECO:0000256" key="1">
    <source>
        <dbReference type="SAM" id="MobiDB-lite"/>
    </source>
</evidence>
<name>A0A1H4QWH4_9BRAD</name>